<dbReference type="EnsemblMetazoa" id="XM_022790673">
    <property type="protein sequence ID" value="XP_022646408"/>
    <property type="gene ID" value="LOC111244075"/>
</dbReference>
<dbReference type="GO" id="GO:0005615">
    <property type="term" value="C:extracellular space"/>
    <property type="evidence" value="ECO:0007669"/>
    <property type="project" value="TreeGrafter"/>
</dbReference>
<evidence type="ECO:0000313" key="7">
    <source>
        <dbReference type="Proteomes" id="UP000594260"/>
    </source>
</evidence>
<dbReference type="Proteomes" id="UP000594260">
    <property type="component" value="Unplaced"/>
</dbReference>
<keyword evidence="7" id="KW-1185">Reference proteome</keyword>
<dbReference type="InterPro" id="IPR033116">
    <property type="entry name" value="TRYPSIN_SER"/>
</dbReference>
<dbReference type="InParanoid" id="A0A7M7J3K0"/>
<accession>A0A7M7J3K0</accession>
<keyword evidence="2" id="KW-0378">Hydrolase</keyword>
<dbReference type="GO" id="GO:0005791">
    <property type="term" value="C:rough endoplasmic reticulum"/>
    <property type="evidence" value="ECO:0007669"/>
    <property type="project" value="TreeGrafter"/>
</dbReference>
<dbReference type="GO" id="GO:0004252">
    <property type="term" value="F:serine-type endopeptidase activity"/>
    <property type="evidence" value="ECO:0007669"/>
    <property type="project" value="InterPro"/>
</dbReference>
<dbReference type="PANTHER" id="PTHR24264">
    <property type="entry name" value="TRYPSIN-RELATED"/>
    <property type="match status" value="1"/>
</dbReference>
<name>A0A7M7J3K0_VARDE</name>
<dbReference type="InterPro" id="IPR001314">
    <property type="entry name" value="Peptidase_S1A"/>
</dbReference>
<dbReference type="GO" id="GO:0031638">
    <property type="term" value="P:zymogen activation"/>
    <property type="evidence" value="ECO:0007669"/>
    <property type="project" value="TreeGrafter"/>
</dbReference>
<evidence type="ECO:0000256" key="2">
    <source>
        <dbReference type="ARBA" id="ARBA00022801"/>
    </source>
</evidence>
<dbReference type="CDD" id="cd00190">
    <property type="entry name" value="Tryp_SPc"/>
    <property type="match status" value="1"/>
</dbReference>
<organism evidence="6 7">
    <name type="scientific">Varroa destructor</name>
    <name type="common">Honeybee mite</name>
    <dbReference type="NCBI Taxonomy" id="109461"/>
    <lineage>
        <taxon>Eukaryota</taxon>
        <taxon>Metazoa</taxon>
        <taxon>Ecdysozoa</taxon>
        <taxon>Arthropoda</taxon>
        <taxon>Chelicerata</taxon>
        <taxon>Arachnida</taxon>
        <taxon>Acari</taxon>
        <taxon>Parasitiformes</taxon>
        <taxon>Mesostigmata</taxon>
        <taxon>Gamasina</taxon>
        <taxon>Dermanyssoidea</taxon>
        <taxon>Varroidae</taxon>
        <taxon>Varroa</taxon>
    </lineage>
</organism>
<dbReference type="SUPFAM" id="SSF50494">
    <property type="entry name" value="Trypsin-like serine proteases"/>
    <property type="match status" value="1"/>
</dbReference>
<dbReference type="InterPro" id="IPR009003">
    <property type="entry name" value="Peptidase_S1_PA"/>
</dbReference>
<evidence type="ECO:0000256" key="3">
    <source>
        <dbReference type="ARBA" id="ARBA00022825"/>
    </source>
</evidence>
<sequence length="347" mass="37981">MALNNGPVMNCAVSRLKQAKPCNITGYFLPPFYKVFAYPAPKNVSSAVVSKVLSICAMIVTRLCTLPFMWMAVLSMQVILGDALGIMKPLCIRRGYTMCGTRLVHPSAPSRIIGGRDALPGELPFQVALYRQTSKSTYYASGTLLTDRHVLTCAHCIDGFNSSEVTVWVGVHRKSLPALISRGRMQKGGQFFVYPAFDRRSLANDIGIIRLRQRVVLDGFVNTICLPSRSSTVAPKAFVAGYGYIYPNGPTSDFLKIVQLDVIPPSQCLELLPGFDINPNTSLCTLTKDKDACMGDSGGPLFQEFRGRLVQYGVVSWGRACALKNSPGVYVNVLAYLDWIFGIIDLG</sequence>
<dbReference type="OMA" id="GYVNTIC"/>
<dbReference type="Pfam" id="PF00089">
    <property type="entry name" value="Trypsin"/>
    <property type="match status" value="1"/>
</dbReference>
<reference evidence="6" key="1">
    <citation type="submission" date="2021-01" db="UniProtKB">
        <authorList>
            <consortium name="EnsemblMetazoa"/>
        </authorList>
    </citation>
    <scope>IDENTIFICATION</scope>
</reference>
<dbReference type="InterPro" id="IPR001254">
    <property type="entry name" value="Trypsin_dom"/>
</dbReference>
<dbReference type="RefSeq" id="XP_022646408.1">
    <property type="nucleotide sequence ID" value="XM_022790673.1"/>
</dbReference>
<dbReference type="SMART" id="SM00020">
    <property type="entry name" value="Tryp_SPc"/>
    <property type="match status" value="1"/>
</dbReference>
<feature type="domain" description="Peptidase S1" evidence="5">
    <location>
        <begin position="112"/>
        <end position="345"/>
    </location>
</feature>
<dbReference type="OrthoDB" id="6514235at2759"/>
<dbReference type="GeneID" id="111244075"/>
<keyword evidence="3" id="KW-0720">Serine protease</keyword>
<keyword evidence="1" id="KW-0645">Protease</keyword>
<proteinExistence type="predicted"/>
<evidence type="ECO:0000256" key="1">
    <source>
        <dbReference type="ARBA" id="ARBA00022670"/>
    </source>
</evidence>
<dbReference type="Gene3D" id="2.40.10.10">
    <property type="entry name" value="Trypsin-like serine proteases"/>
    <property type="match status" value="1"/>
</dbReference>
<evidence type="ECO:0000313" key="6">
    <source>
        <dbReference type="EnsemblMetazoa" id="XP_022646408"/>
    </source>
</evidence>
<dbReference type="PROSITE" id="PS00135">
    <property type="entry name" value="TRYPSIN_SER"/>
    <property type="match status" value="1"/>
</dbReference>
<protein>
    <recommendedName>
        <fullName evidence="5">Peptidase S1 domain-containing protein</fullName>
    </recommendedName>
</protein>
<dbReference type="InterPro" id="IPR043504">
    <property type="entry name" value="Peptidase_S1_PA_chymotrypsin"/>
</dbReference>
<dbReference type="PROSITE" id="PS50240">
    <property type="entry name" value="TRYPSIN_DOM"/>
    <property type="match status" value="1"/>
</dbReference>
<evidence type="ECO:0000259" key="5">
    <source>
        <dbReference type="PROSITE" id="PS50240"/>
    </source>
</evidence>
<keyword evidence="4" id="KW-1015">Disulfide bond</keyword>
<dbReference type="KEGG" id="vde:111244075"/>
<evidence type="ECO:0000256" key="4">
    <source>
        <dbReference type="ARBA" id="ARBA00023157"/>
    </source>
</evidence>
<dbReference type="PANTHER" id="PTHR24264:SF46">
    <property type="entry name" value="COAGULATION FACTOR XII"/>
    <property type="match status" value="1"/>
</dbReference>
<dbReference type="InterPro" id="IPR050127">
    <property type="entry name" value="Serine_Proteases_S1"/>
</dbReference>
<dbReference type="PRINTS" id="PR00722">
    <property type="entry name" value="CHYMOTRYPSIN"/>
</dbReference>
<dbReference type="AlphaFoldDB" id="A0A7M7J3K0"/>